<dbReference type="InterPro" id="IPR003010">
    <property type="entry name" value="C-N_Hydrolase"/>
</dbReference>
<evidence type="ECO:0000256" key="4">
    <source>
        <dbReference type="ARBA" id="ARBA00023180"/>
    </source>
</evidence>
<feature type="domain" description="CN hydrolase" evidence="6">
    <location>
        <begin position="35"/>
        <end position="310"/>
    </location>
</feature>
<name>A0AAJ7IXZ4_9HYME</name>
<accession>A0AAJ7IXZ4</accession>
<keyword evidence="3" id="KW-0378">Hydrolase</keyword>
<keyword evidence="2 5" id="KW-0732">Signal</keyword>
<evidence type="ECO:0000313" key="8">
    <source>
        <dbReference type="RefSeq" id="XP_017879699.1"/>
    </source>
</evidence>
<keyword evidence="4" id="KW-0325">Glycoprotein</keyword>
<dbReference type="GeneID" id="108624736"/>
<proteinExistence type="inferred from homology"/>
<dbReference type="Pfam" id="PF19018">
    <property type="entry name" value="Vanin_C"/>
    <property type="match status" value="1"/>
</dbReference>
<dbReference type="SUPFAM" id="SSF56317">
    <property type="entry name" value="Carbon-nitrogen hydrolase"/>
    <property type="match status" value="1"/>
</dbReference>
<gene>
    <name evidence="9" type="primary">LOC108624771</name>
    <name evidence="8" type="synonym">LOC108624736</name>
</gene>
<evidence type="ECO:0000256" key="3">
    <source>
        <dbReference type="ARBA" id="ARBA00022801"/>
    </source>
</evidence>
<dbReference type="PROSITE" id="PS50263">
    <property type="entry name" value="CN_HYDROLASE"/>
    <property type="match status" value="1"/>
</dbReference>
<dbReference type="CDD" id="cd07567">
    <property type="entry name" value="biotinidase_like"/>
    <property type="match status" value="1"/>
</dbReference>
<dbReference type="InterPro" id="IPR043957">
    <property type="entry name" value="Vanin_C"/>
</dbReference>
<dbReference type="InterPro" id="IPR036526">
    <property type="entry name" value="C-N_Hydrolase_sf"/>
</dbReference>
<protein>
    <submittedName>
        <fullName evidence="8 9">Vanin-like protein 1</fullName>
    </submittedName>
</protein>
<dbReference type="InterPro" id="IPR040154">
    <property type="entry name" value="Biotinidase/VNN"/>
</dbReference>
<dbReference type="PANTHER" id="PTHR10609">
    <property type="entry name" value="BIOTINIDASE-RELATED"/>
    <property type="match status" value="1"/>
</dbReference>
<dbReference type="Proteomes" id="UP000694925">
    <property type="component" value="Unplaced"/>
</dbReference>
<dbReference type="GO" id="GO:0016811">
    <property type="term" value="F:hydrolase activity, acting on carbon-nitrogen (but not peptide) bonds, in linear amides"/>
    <property type="evidence" value="ECO:0007669"/>
    <property type="project" value="InterPro"/>
</dbReference>
<dbReference type="Pfam" id="PF00795">
    <property type="entry name" value="CN_hydrolase"/>
    <property type="match status" value="1"/>
</dbReference>
<evidence type="ECO:0000259" key="6">
    <source>
        <dbReference type="PROSITE" id="PS50263"/>
    </source>
</evidence>
<evidence type="ECO:0000313" key="9">
    <source>
        <dbReference type="RefSeq" id="XP_017879788.1"/>
    </source>
</evidence>
<evidence type="ECO:0000256" key="1">
    <source>
        <dbReference type="ARBA" id="ARBA00008225"/>
    </source>
</evidence>
<dbReference type="RefSeq" id="XP_017879788.1">
    <property type="nucleotide sequence ID" value="XM_018024299.2"/>
</dbReference>
<evidence type="ECO:0000313" key="7">
    <source>
        <dbReference type="Proteomes" id="UP000694925"/>
    </source>
</evidence>
<dbReference type="AlphaFoldDB" id="A0AAJ7IXZ4"/>
<evidence type="ECO:0000256" key="2">
    <source>
        <dbReference type="ARBA" id="ARBA00022729"/>
    </source>
</evidence>
<dbReference type="PANTHER" id="PTHR10609:SF14">
    <property type="entry name" value="BIOTINIDASE"/>
    <property type="match status" value="1"/>
</dbReference>
<dbReference type="KEGG" id="ccal:108624736"/>
<feature type="signal peptide" evidence="5">
    <location>
        <begin position="1"/>
        <end position="22"/>
    </location>
</feature>
<organism evidence="7 9">
    <name type="scientific">Ceratina calcarata</name>
    <dbReference type="NCBI Taxonomy" id="156304"/>
    <lineage>
        <taxon>Eukaryota</taxon>
        <taxon>Metazoa</taxon>
        <taxon>Ecdysozoa</taxon>
        <taxon>Arthropoda</taxon>
        <taxon>Hexapoda</taxon>
        <taxon>Insecta</taxon>
        <taxon>Pterygota</taxon>
        <taxon>Neoptera</taxon>
        <taxon>Endopterygota</taxon>
        <taxon>Hymenoptera</taxon>
        <taxon>Apocrita</taxon>
        <taxon>Aculeata</taxon>
        <taxon>Apoidea</taxon>
        <taxon>Anthophila</taxon>
        <taxon>Apidae</taxon>
        <taxon>Ceratina</taxon>
        <taxon>Zadontomerus</taxon>
    </lineage>
</organism>
<evidence type="ECO:0000256" key="5">
    <source>
        <dbReference type="SAM" id="SignalP"/>
    </source>
</evidence>
<comment type="similarity">
    <text evidence="1">Belongs to the carbon-nitrogen hydrolase superfamily. BTD/VNN family.</text>
</comment>
<reference evidence="8 9" key="1">
    <citation type="submission" date="2025-04" db="UniProtKB">
        <authorList>
            <consortium name="RefSeq"/>
        </authorList>
    </citation>
    <scope>IDENTIFICATION</scope>
    <source>
        <tissue evidence="8 9">Whole body</tissue>
    </source>
</reference>
<dbReference type="KEGG" id="ccal:108624771"/>
<dbReference type="InterPro" id="IPR012101">
    <property type="entry name" value="Biotinidase-like_euk"/>
</dbReference>
<feature type="chain" id="PRO_5044708882" evidence="5">
    <location>
        <begin position="23"/>
        <end position="502"/>
    </location>
</feature>
<sequence length="502" mass="56006">MMCEKLSVLVFGLFLVIFVTFAYQVEDPEDSSNYYTAAVVEYTPVYNRGNGPLTLKENADAYIKYIEEASQHGADIIVFPANGLTSTSLPGRKQMDSWTTVIPPAQDEYVPCTMSDVKGVSETLTRLSCAARKNRIYVVVNIAEKNGIYYHNTNVAFDRTGKIVARYRKVNLDGELSFDKPKTPEVVTFDTDFGVKFGTFICFDILFPVPALNLTRTLGVSNIVYTAAWWSEVPFLTAIQTQSGWAYSQNVNLLGAGYHLPEFGGSGSGIYWGRGGLRNATMTSHPKHRLLISRVPKKPHPQTLNADTEGDYTTTTHNYIAASPDAQKTEDYNGINMLHDNLTSFSYVQLNHTQFTQTICQNNLCCDFDISAKGIDSTPVNYRAVVFDGIRRYGHYMDGGVRLCGLIQCANDSITSCGSAKQTNITFTHVTIRGTFGDDYSSTVTFPSVLNPALLPFDHWTFTEKQNGNETNVILSLTQPTSDLVTFGMYNRVFSRDKWYRI</sequence>
<dbReference type="GeneID" id="108624771"/>
<keyword evidence="7" id="KW-1185">Reference proteome</keyword>
<dbReference type="RefSeq" id="XP_017879699.1">
    <property type="nucleotide sequence ID" value="XM_018024210.2"/>
</dbReference>
<dbReference type="Gene3D" id="3.60.110.10">
    <property type="entry name" value="Carbon-nitrogen hydrolase"/>
    <property type="match status" value="1"/>
</dbReference>